<dbReference type="GeneID" id="14917156"/>
<dbReference type="EMBL" id="KB007992">
    <property type="protein sequence ID" value="ELR16466.1"/>
    <property type="molecule type" value="Genomic_DNA"/>
</dbReference>
<dbReference type="RefSeq" id="XP_004338479.1">
    <property type="nucleotide sequence ID" value="XM_004338431.1"/>
</dbReference>
<dbReference type="InterPro" id="IPR036770">
    <property type="entry name" value="Ankyrin_rpt-contain_sf"/>
</dbReference>
<evidence type="ECO:0000256" key="4">
    <source>
        <dbReference type="SAM" id="Phobius"/>
    </source>
</evidence>
<evidence type="ECO:0000256" key="2">
    <source>
        <dbReference type="ARBA" id="ARBA00023043"/>
    </source>
</evidence>
<sequence>MGGQESRLVPLVSHPAMTDEQVLSAIMAQSWTSDDLNGCWVEGRSPLHAAVEARRGGAVVAALVDKGADVNRTYSRHLFVTSIASTLLTAGAIVYLTTLIYVLGTLTTALLISHSECHSLWWLAWFGVWLVAPLSRLGRDGANGGALLLYWDLAIFVSYWLLYAPLWTTLVCVVIAGLSSFYLLLSLTEAASAGELYFRSEAQGWTPLHMACYFGDEAVVRVLVSKRANARATDRKNRRPIDVVPPDRQEAIAHALGAS</sequence>
<keyword evidence="4" id="KW-1133">Transmembrane helix</keyword>
<keyword evidence="4" id="KW-0472">Membrane</keyword>
<dbReference type="KEGG" id="acan:ACA1_034040"/>
<dbReference type="PANTHER" id="PTHR46680:SF3">
    <property type="entry name" value="NF-KAPPA-B INHIBITOR CACTUS"/>
    <property type="match status" value="1"/>
</dbReference>
<dbReference type="InterPro" id="IPR051070">
    <property type="entry name" value="NF-kappa-B_inhibitor"/>
</dbReference>
<proteinExistence type="predicted"/>
<dbReference type="PROSITE" id="PS50297">
    <property type="entry name" value="ANK_REP_REGION"/>
    <property type="match status" value="2"/>
</dbReference>
<dbReference type="VEuPathDB" id="AmoebaDB:ACA1_034040"/>
<evidence type="ECO:0000313" key="5">
    <source>
        <dbReference type="EMBL" id="ELR16466.1"/>
    </source>
</evidence>
<feature type="repeat" description="ANK" evidence="3">
    <location>
        <begin position="203"/>
        <end position="235"/>
    </location>
</feature>
<dbReference type="Gene3D" id="1.25.40.20">
    <property type="entry name" value="Ankyrin repeat-containing domain"/>
    <property type="match status" value="1"/>
</dbReference>
<feature type="transmembrane region" description="Helical" evidence="4">
    <location>
        <begin position="167"/>
        <end position="185"/>
    </location>
</feature>
<feature type="transmembrane region" description="Helical" evidence="4">
    <location>
        <begin position="109"/>
        <end position="132"/>
    </location>
</feature>
<gene>
    <name evidence="5" type="ORF">ACA1_034040</name>
</gene>
<feature type="transmembrane region" description="Helical" evidence="4">
    <location>
        <begin position="78"/>
        <end position="103"/>
    </location>
</feature>
<evidence type="ECO:0000256" key="1">
    <source>
        <dbReference type="ARBA" id="ARBA00022737"/>
    </source>
</evidence>
<reference evidence="5 6" key="1">
    <citation type="journal article" date="2013" name="Genome Biol.">
        <title>Genome of Acanthamoeba castellanii highlights extensive lateral gene transfer and early evolution of tyrosine kinase signaling.</title>
        <authorList>
            <person name="Clarke M."/>
            <person name="Lohan A.J."/>
            <person name="Liu B."/>
            <person name="Lagkouvardos I."/>
            <person name="Roy S."/>
            <person name="Zafar N."/>
            <person name="Bertelli C."/>
            <person name="Schilde C."/>
            <person name="Kianianmomeni A."/>
            <person name="Burglin T.R."/>
            <person name="Frech C."/>
            <person name="Turcotte B."/>
            <person name="Kopec K.O."/>
            <person name="Synnott J.M."/>
            <person name="Choo C."/>
            <person name="Paponov I."/>
            <person name="Finkler A."/>
            <person name="Soon Heng Tan C."/>
            <person name="Hutchins A.P."/>
            <person name="Weinmeier T."/>
            <person name="Rattei T."/>
            <person name="Chu J.S."/>
            <person name="Gimenez G."/>
            <person name="Irimia M."/>
            <person name="Rigden D.J."/>
            <person name="Fitzpatrick D.A."/>
            <person name="Lorenzo-Morales J."/>
            <person name="Bateman A."/>
            <person name="Chiu C.H."/>
            <person name="Tang P."/>
            <person name="Hegemann P."/>
            <person name="Fromm H."/>
            <person name="Raoult D."/>
            <person name="Greub G."/>
            <person name="Miranda-Saavedra D."/>
            <person name="Chen N."/>
            <person name="Nash P."/>
            <person name="Ginger M.L."/>
            <person name="Horn M."/>
            <person name="Schaap P."/>
            <person name="Caler L."/>
            <person name="Loftus B."/>
        </authorList>
    </citation>
    <scope>NUCLEOTIDE SEQUENCE [LARGE SCALE GENOMIC DNA]</scope>
    <source>
        <strain evidence="5 6">Neff</strain>
    </source>
</reference>
<dbReference type="GO" id="GO:0051059">
    <property type="term" value="F:NF-kappaB binding"/>
    <property type="evidence" value="ECO:0007669"/>
    <property type="project" value="TreeGrafter"/>
</dbReference>
<feature type="repeat" description="ANK" evidence="3">
    <location>
        <begin position="42"/>
        <end position="75"/>
    </location>
</feature>
<evidence type="ECO:0000313" key="6">
    <source>
        <dbReference type="Proteomes" id="UP000011083"/>
    </source>
</evidence>
<organism evidence="5 6">
    <name type="scientific">Acanthamoeba castellanii (strain ATCC 30010 / Neff)</name>
    <dbReference type="NCBI Taxonomy" id="1257118"/>
    <lineage>
        <taxon>Eukaryota</taxon>
        <taxon>Amoebozoa</taxon>
        <taxon>Discosea</taxon>
        <taxon>Longamoebia</taxon>
        <taxon>Centramoebida</taxon>
        <taxon>Acanthamoebidae</taxon>
        <taxon>Acanthamoeba</taxon>
    </lineage>
</organism>
<dbReference type="InterPro" id="IPR002110">
    <property type="entry name" value="Ankyrin_rpt"/>
</dbReference>
<keyword evidence="2 3" id="KW-0040">ANK repeat</keyword>
<protein>
    <submittedName>
        <fullName evidence="5">Ankyrin repeat-containing protein</fullName>
    </submittedName>
</protein>
<dbReference type="AlphaFoldDB" id="L8GWJ4"/>
<name>L8GWJ4_ACACF</name>
<feature type="transmembrane region" description="Helical" evidence="4">
    <location>
        <begin position="144"/>
        <end position="161"/>
    </location>
</feature>
<dbReference type="PROSITE" id="PS50088">
    <property type="entry name" value="ANK_REPEAT"/>
    <property type="match status" value="2"/>
</dbReference>
<keyword evidence="6" id="KW-1185">Reference proteome</keyword>
<dbReference type="PANTHER" id="PTHR46680">
    <property type="entry name" value="NF-KAPPA-B INHIBITOR ALPHA"/>
    <property type="match status" value="1"/>
</dbReference>
<accession>L8GWJ4</accession>
<evidence type="ECO:0000256" key="3">
    <source>
        <dbReference type="PROSITE-ProRule" id="PRU00023"/>
    </source>
</evidence>
<dbReference type="Proteomes" id="UP000011083">
    <property type="component" value="Unassembled WGS sequence"/>
</dbReference>
<dbReference type="SMART" id="SM00248">
    <property type="entry name" value="ANK"/>
    <property type="match status" value="2"/>
</dbReference>
<dbReference type="Pfam" id="PF00023">
    <property type="entry name" value="Ank"/>
    <property type="match status" value="2"/>
</dbReference>
<keyword evidence="4" id="KW-0812">Transmembrane</keyword>
<dbReference type="GO" id="GO:0071356">
    <property type="term" value="P:cellular response to tumor necrosis factor"/>
    <property type="evidence" value="ECO:0007669"/>
    <property type="project" value="TreeGrafter"/>
</dbReference>
<dbReference type="SUPFAM" id="SSF48403">
    <property type="entry name" value="Ankyrin repeat"/>
    <property type="match status" value="1"/>
</dbReference>
<dbReference type="GO" id="GO:0005829">
    <property type="term" value="C:cytosol"/>
    <property type="evidence" value="ECO:0007669"/>
    <property type="project" value="TreeGrafter"/>
</dbReference>
<keyword evidence="1" id="KW-0677">Repeat</keyword>